<gene>
    <name evidence="2" type="ORF">H9779_02725</name>
</gene>
<dbReference type="EMBL" id="DWYR01000008">
    <property type="protein sequence ID" value="HJA98500.1"/>
    <property type="molecule type" value="Genomic_DNA"/>
</dbReference>
<feature type="compositionally biased region" description="Polar residues" evidence="1">
    <location>
        <begin position="368"/>
        <end position="377"/>
    </location>
</feature>
<evidence type="ECO:0000313" key="2">
    <source>
        <dbReference type="EMBL" id="HJA98500.1"/>
    </source>
</evidence>
<dbReference type="PANTHER" id="PTHR21180:SF32">
    <property type="entry name" value="ENDONUCLEASE_EXONUCLEASE_PHOSPHATASE FAMILY DOMAIN-CONTAINING PROTEIN 1"/>
    <property type="match status" value="1"/>
</dbReference>
<reference evidence="2" key="1">
    <citation type="journal article" date="2021" name="PeerJ">
        <title>Extensive microbial diversity within the chicken gut microbiome revealed by metagenomics and culture.</title>
        <authorList>
            <person name="Gilroy R."/>
            <person name="Ravi A."/>
            <person name="Getino M."/>
            <person name="Pursley I."/>
            <person name="Horton D.L."/>
            <person name="Alikhan N.F."/>
            <person name="Baker D."/>
            <person name="Gharbi K."/>
            <person name="Hall N."/>
            <person name="Watson M."/>
            <person name="Adriaenssens E.M."/>
            <person name="Foster-Nyarko E."/>
            <person name="Jarju S."/>
            <person name="Secka A."/>
            <person name="Antonio M."/>
            <person name="Oren A."/>
            <person name="Chaudhuri R.R."/>
            <person name="La Ragione R."/>
            <person name="Hildebrand F."/>
            <person name="Pallen M.J."/>
        </authorList>
    </citation>
    <scope>NUCLEOTIDE SEQUENCE</scope>
    <source>
        <strain evidence="2">CHK169-11906</strain>
    </source>
</reference>
<dbReference type="SUPFAM" id="SSF47781">
    <property type="entry name" value="RuvA domain 2-like"/>
    <property type="match status" value="4"/>
</dbReference>
<evidence type="ECO:0000256" key="1">
    <source>
        <dbReference type="SAM" id="MobiDB-lite"/>
    </source>
</evidence>
<dbReference type="InterPro" id="IPR010994">
    <property type="entry name" value="RuvA_2-like"/>
</dbReference>
<proteinExistence type="predicted"/>
<name>A0A9D2L3V9_9BACT</name>
<dbReference type="GO" id="GO:0015627">
    <property type="term" value="C:type II protein secretion system complex"/>
    <property type="evidence" value="ECO:0007669"/>
    <property type="project" value="TreeGrafter"/>
</dbReference>
<protein>
    <submittedName>
        <fullName evidence="2">Helix-hairpin-helix domain-containing protein</fullName>
    </submittedName>
</protein>
<dbReference type="AlphaFoldDB" id="A0A9D2L3V9"/>
<sequence length="377" mass="42525">MAGFFSSRERRALLLFLSLAGLFLLGLLLGQRREQRLATDKSTRLVEAKAESDSVILFEFDPNTVEYGDLRRLGLTSQQAVSLLKYRAAGKVFRIPEDVATCYGMTDSLYFVLAPYIRIGEAYALRPAVHPATRSYSRREPRRIVPREPFRVDTVSAEYIASLGFSTRQAEAIILYRDLIGIRDEEDLRACYMIVDTVADLLVPYVIYPEESASAPQLVEINRADSAALRSVVGIGEKSVVAILAYRERLGGFYSVDQLAEIPQITESNFERIVKQICCDSCEIQKIDINFAPPSALKGHPYLPPVILRKLLSKRQLKGGWRSTEELVEDNILTRTEAARLAPYLRFTLRQTPIEAQKREDGWPARQDTASNVNKND</sequence>
<evidence type="ECO:0000313" key="3">
    <source>
        <dbReference type="Proteomes" id="UP000824259"/>
    </source>
</evidence>
<dbReference type="Gene3D" id="1.10.150.280">
    <property type="entry name" value="AF1531-like domain"/>
    <property type="match status" value="1"/>
</dbReference>
<dbReference type="PANTHER" id="PTHR21180">
    <property type="entry name" value="ENDONUCLEASE/EXONUCLEASE/PHOSPHATASE FAMILY DOMAIN-CONTAINING PROTEIN 1"/>
    <property type="match status" value="1"/>
</dbReference>
<feature type="region of interest" description="Disordered" evidence="1">
    <location>
        <begin position="357"/>
        <end position="377"/>
    </location>
</feature>
<organism evidence="2 3">
    <name type="scientific">Candidatus Alistipes avicola</name>
    <dbReference type="NCBI Taxonomy" id="2838432"/>
    <lineage>
        <taxon>Bacteria</taxon>
        <taxon>Pseudomonadati</taxon>
        <taxon>Bacteroidota</taxon>
        <taxon>Bacteroidia</taxon>
        <taxon>Bacteroidales</taxon>
        <taxon>Rikenellaceae</taxon>
        <taxon>Alistipes</taxon>
    </lineage>
</organism>
<reference evidence="2" key="2">
    <citation type="submission" date="2021-04" db="EMBL/GenBank/DDBJ databases">
        <authorList>
            <person name="Gilroy R."/>
        </authorList>
    </citation>
    <scope>NUCLEOTIDE SEQUENCE</scope>
    <source>
        <strain evidence="2">CHK169-11906</strain>
    </source>
</reference>
<dbReference type="Proteomes" id="UP000824259">
    <property type="component" value="Unassembled WGS sequence"/>
</dbReference>
<comment type="caution">
    <text evidence="2">The sequence shown here is derived from an EMBL/GenBank/DDBJ whole genome shotgun (WGS) entry which is preliminary data.</text>
</comment>
<dbReference type="Pfam" id="PF12836">
    <property type="entry name" value="HHH_3"/>
    <property type="match status" value="1"/>
</dbReference>
<accession>A0A9D2L3V9</accession>
<dbReference type="InterPro" id="IPR051675">
    <property type="entry name" value="Endo/Exo/Phosphatase_dom_1"/>
</dbReference>
<dbReference type="GO" id="GO:0015628">
    <property type="term" value="P:protein secretion by the type II secretion system"/>
    <property type="evidence" value="ECO:0007669"/>
    <property type="project" value="TreeGrafter"/>
</dbReference>